<reference evidence="1" key="1">
    <citation type="journal article" date="2020" name="Nature">
        <title>Giant virus diversity and host interactions through global metagenomics.</title>
        <authorList>
            <person name="Schulz F."/>
            <person name="Roux S."/>
            <person name="Paez-Espino D."/>
            <person name="Jungbluth S."/>
            <person name="Walsh D.A."/>
            <person name="Denef V.J."/>
            <person name="McMahon K.D."/>
            <person name="Konstantinidis K.T."/>
            <person name="Eloe-Fadrosh E.A."/>
            <person name="Kyrpides N.C."/>
            <person name="Woyke T."/>
        </authorList>
    </citation>
    <scope>NUCLEOTIDE SEQUENCE</scope>
    <source>
        <strain evidence="1">GVMAG-S-1101169-75</strain>
    </source>
</reference>
<dbReference type="EMBL" id="MN740790">
    <property type="protein sequence ID" value="QHU11804.1"/>
    <property type="molecule type" value="Genomic_DNA"/>
</dbReference>
<protein>
    <submittedName>
        <fullName evidence="1">Uncharacterized protein</fullName>
    </submittedName>
</protein>
<dbReference type="AlphaFoldDB" id="A0A6C0K6T0"/>
<proteinExistence type="predicted"/>
<evidence type="ECO:0000313" key="1">
    <source>
        <dbReference type="EMBL" id="QHU11804.1"/>
    </source>
</evidence>
<accession>A0A6C0K6T0</accession>
<sequence>MSDSIVLQYNRNTIQTVSISAEPAGAQNVSWSQNRFDFVPLPATISFGALLNTHFNVTSYVAADGVTIQENYTYNVSDLNNITLGSIQYNLNYVNPSSGGITTDIPFLNSTVFIANGILASYAGAQVNMAFNNVTGVRIITITRYASCACR</sequence>
<name>A0A6C0K6T0_9ZZZZ</name>
<organism evidence="1">
    <name type="scientific">viral metagenome</name>
    <dbReference type="NCBI Taxonomy" id="1070528"/>
    <lineage>
        <taxon>unclassified sequences</taxon>
        <taxon>metagenomes</taxon>
        <taxon>organismal metagenomes</taxon>
    </lineage>
</organism>